<feature type="region of interest" description="Disordered" evidence="1">
    <location>
        <begin position="1"/>
        <end position="91"/>
    </location>
</feature>
<accession>A0A165NXH9</accession>
<keyword evidence="3" id="KW-1185">Reference proteome</keyword>
<dbReference type="EMBL" id="KV425623">
    <property type="protein sequence ID" value="KZT20244.1"/>
    <property type="molecule type" value="Genomic_DNA"/>
</dbReference>
<dbReference type="AlphaFoldDB" id="A0A165NXH9"/>
<feature type="compositionally biased region" description="Low complexity" evidence="1">
    <location>
        <begin position="76"/>
        <end position="86"/>
    </location>
</feature>
<evidence type="ECO:0000313" key="2">
    <source>
        <dbReference type="EMBL" id="KZT20244.1"/>
    </source>
</evidence>
<dbReference type="OrthoDB" id="10483897at2759"/>
<evidence type="ECO:0000313" key="3">
    <source>
        <dbReference type="Proteomes" id="UP000076761"/>
    </source>
</evidence>
<dbReference type="Proteomes" id="UP000076761">
    <property type="component" value="Unassembled WGS sequence"/>
</dbReference>
<sequence length="220" mass="24705">MSVAVNTSGSSSGRQKPPRKKASRKVQSASAEDPNEMFFEDDPILDDDRPDPFIDDEVEVIEVPPAALPPPPRPPRSTARAPQPQASNYKASEVDSLEQCYQNLCDIRRKIALREGLKSAEDVLHDECLQMLCCTSIKDLGDFRRVLSDAYPPDEAGMKWRHYEQHFLDVCITKSIAELEESSKRTAREGTITTTKSFNAAEMQTRYAYSSKPPSRRKPS</sequence>
<feature type="compositionally biased region" description="Acidic residues" evidence="1">
    <location>
        <begin position="33"/>
        <end position="45"/>
    </location>
</feature>
<feature type="compositionally biased region" description="Pro residues" evidence="1">
    <location>
        <begin position="66"/>
        <end position="75"/>
    </location>
</feature>
<reference evidence="2 3" key="1">
    <citation type="journal article" date="2016" name="Mol. Biol. Evol.">
        <title>Comparative Genomics of Early-Diverging Mushroom-Forming Fungi Provides Insights into the Origins of Lignocellulose Decay Capabilities.</title>
        <authorList>
            <person name="Nagy L.G."/>
            <person name="Riley R."/>
            <person name="Tritt A."/>
            <person name="Adam C."/>
            <person name="Daum C."/>
            <person name="Floudas D."/>
            <person name="Sun H."/>
            <person name="Yadav J.S."/>
            <person name="Pangilinan J."/>
            <person name="Larsson K.H."/>
            <person name="Matsuura K."/>
            <person name="Barry K."/>
            <person name="Labutti K."/>
            <person name="Kuo R."/>
            <person name="Ohm R.A."/>
            <person name="Bhattacharya S.S."/>
            <person name="Shirouzu T."/>
            <person name="Yoshinaga Y."/>
            <person name="Martin F.M."/>
            <person name="Grigoriev I.V."/>
            <person name="Hibbett D.S."/>
        </authorList>
    </citation>
    <scope>NUCLEOTIDE SEQUENCE [LARGE SCALE GENOMIC DNA]</scope>
    <source>
        <strain evidence="2 3">HHB14362 ss-1</strain>
    </source>
</reference>
<feature type="compositionally biased region" description="Polar residues" evidence="1">
    <location>
        <begin position="1"/>
        <end position="14"/>
    </location>
</feature>
<proteinExistence type="predicted"/>
<name>A0A165NXH9_9AGAM</name>
<evidence type="ECO:0000256" key="1">
    <source>
        <dbReference type="SAM" id="MobiDB-lite"/>
    </source>
</evidence>
<protein>
    <submittedName>
        <fullName evidence="2">Uncharacterized protein</fullName>
    </submittedName>
</protein>
<gene>
    <name evidence="2" type="ORF">NEOLEDRAFT_879918</name>
</gene>
<dbReference type="InParanoid" id="A0A165NXH9"/>
<organism evidence="2 3">
    <name type="scientific">Neolentinus lepideus HHB14362 ss-1</name>
    <dbReference type="NCBI Taxonomy" id="1314782"/>
    <lineage>
        <taxon>Eukaryota</taxon>
        <taxon>Fungi</taxon>
        <taxon>Dikarya</taxon>
        <taxon>Basidiomycota</taxon>
        <taxon>Agaricomycotina</taxon>
        <taxon>Agaricomycetes</taxon>
        <taxon>Gloeophyllales</taxon>
        <taxon>Gloeophyllaceae</taxon>
        <taxon>Neolentinus</taxon>
    </lineage>
</organism>